<dbReference type="OrthoDB" id="4487429at2759"/>
<dbReference type="GeneID" id="81365705"/>
<evidence type="ECO:0000313" key="2">
    <source>
        <dbReference type="Proteomes" id="UP001147747"/>
    </source>
</evidence>
<dbReference type="AlphaFoldDB" id="A0A9W9W8R9"/>
<name>A0A9W9W8R9_9EURO</name>
<evidence type="ECO:0000313" key="1">
    <source>
        <dbReference type="EMBL" id="KAJ5408205.1"/>
    </source>
</evidence>
<organism evidence="1 2">
    <name type="scientific">Penicillium cosmopolitanum</name>
    <dbReference type="NCBI Taxonomy" id="1131564"/>
    <lineage>
        <taxon>Eukaryota</taxon>
        <taxon>Fungi</taxon>
        <taxon>Dikarya</taxon>
        <taxon>Ascomycota</taxon>
        <taxon>Pezizomycotina</taxon>
        <taxon>Eurotiomycetes</taxon>
        <taxon>Eurotiomycetidae</taxon>
        <taxon>Eurotiales</taxon>
        <taxon>Aspergillaceae</taxon>
        <taxon>Penicillium</taxon>
    </lineage>
</organism>
<protein>
    <submittedName>
        <fullName evidence="1">Uncharacterized protein</fullName>
    </submittedName>
</protein>
<dbReference type="Proteomes" id="UP001147747">
    <property type="component" value="Unassembled WGS sequence"/>
</dbReference>
<dbReference type="EMBL" id="JAPZBU010000004">
    <property type="protein sequence ID" value="KAJ5408205.1"/>
    <property type="molecule type" value="Genomic_DNA"/>
</dbReference>
<sequence length="180" mass="20662">MLKDISSQHIAPQNCFSQEPQFWLYYGTGPGAIVSGWPSQGGMYTLEVSSRVEIDFLELDPFNNTLRPTASDPEWQQKENRHCDLMRQLGPKWWQNSNVWMLSQMSEMTVPDERANEYIRVGWTSDGGVWVWKTTRSEASEIGGAQLQNARTMQERCMMIEKLGGTFYADPKDCPFLDLP</sequence>
<keyword evidence="2" id="KW-1185">Reference proteome</keyword>
<comment type="caution">
    <text evidence="1">The sequence shown here is derived from an EMBL/GenBank/DDBJ whole genome shotgun (WGS) entry which is preliminary data.</text>
</comment>
<proteinExistence type="predicted"/>
<reference evidence="1" key="1">
    <citation type="submission" date="2022-12" db="EMBL/GenBank/DDBJ databases">
        <authorList>
            <person name="Petersen C."/>
        </authorList>
    </citation>
    <scope>NUCLEOTIDE SEQUENCE</scope>
    <source>
        <strain evidence="1">IBT 29677</strain>
    </source>
</reference>
<accession>A0A9W9W8R9</accession>
<gene>
    <name evidence="1" type="ORF">N7509_002088</name>
</gene>
<reference evidence="1" key="2">
    <citation type="journal article" date="2023" name="IMA Fungus">
        <title>Comparative genomic study of the Penicillium genus elucidates a diverse pangenome and 15 lateral gene transfer events.</title>
        <authorList>
            <person name="Petersen C."/>
            <person name="Sorensen T."/>
            <person name="Nielsen M.R."/>
            <person name="Sondergaard T.E."/>
            <person name="Sorensen J.L."/>
            <person name="Fitzpatrick D.A."/>
            <person name="Frisvad J.C."/>
            <person name="Nielsen K.L."/>
        </authorList>
    </citation>
    <scope>NUCLEOTIDE SEQUENCE</scope>
    <source>
        <strain evidence="1">IBT 29677</strain>
    </source>
</reference>
<dbReference type="RefSeq" id="XP_056492520.1">
    <property type="nucleotide sequence ID" value="XM_056626725.1"/>
</dbReference>